<keyword evidence="3" id="KW-0862">Zinc</keyword>
<dbReference type="Proteomes" id="UP000320762">
    <property type="component" value="Unassembled WGS sequence"/>
</dbReference>
<sequence>MFPRETGRYSDPRRPPRFLRGSYVFSKAWNAEKDLSDALAELRRTAALRRSLGVTIAEPGTVLEPGRSAFVKAKTILARGSIFAALASNTPPLSERVRRDDGRVAAILGAIDALWGVLCVADDPVYAPFKQEFPETLWEDIFRWVDYLHPMHGRCEARDVCGINVVAGVNRAFEALSRLRVEGWHVALKIPVALPFLCDAWLNFDVYGTDEEDSLGMARVARIVGAMNWLHHHLPEAGDVARAAFTTNIRLLCRNDNSRLWRRVAKQIEYLTKLAPLQEFEYVWAGFFRITAWLSGLTELRVFRFSRATLASVFAGVRHCLTRSEWHGALEDASVLLYRMVALGDNNKTLMRALRMGLIALLRDIWLADPNCDAQSLASHIAASARLPTVLRVICGGSRLEDGMDQAGETSDLPRQIANYEDLLLAICDARDTARTVRQQWKTIMTCTHRIGPHDSEVRACSCGMAFYCSSTCQRMSWPTHREECTRNDPWGTDGNLNLTDAVYLCTSARLFINKHQDDINAACRALATRAEPVMLATLTLNFTYDGLPPYELDIAKEQPPEEERVVYVWLKFLVGGQQYVRCLPWSISLPGP</sequence>
<dbReference type="PROSITE" id="PS50865">
    <property type="entry name" value="ZF_MYND_2"/>
    <property type="match status" value="1"/>
</dbReference>
<dbReference type="SUPFAM" id="SSF144232">
    <property type="entry name" value="HIT/MYND zinc finger-like"/>
    <property type="match status" value="1"/>
</dbReference>
<evidence type="ECO:0000256" key="4">
    <source>
        <dbReference type="PROSITE-ProRule" id="PRU00134"/>
    </source>
</evidence>
<organism evidence="6 7">
    <name type="scientific">Schizophyllum amplum</name>
    <dbReference type="NCBI Taxonomy" id="97359"/>
    <lineage>
        <taxon>Eukaryota</taxon>
        <taxon>Fungi</taxon>
        <taxon>Dikarya</taxon>
        <taxon>Basidiomycota</taxon>
        <taxon>Agaricomycotina</taxon>
        <taxon>Agaricomycetes</taxon>
        <taxon>Agaricomycetidae</taxon>
        <taxon>Agaricales</taxon>
        <taxon>Schizophyllaceae</taxon>
        <taxon>Schizophyllum</taxon>
    </lineage>
</organism>
<keyword evidence="2 4" id="KW-0863">Zinc-finger</keyword>
<evidence type="ECO:0000313" key="6">
    <source>
        <dbReference type="EMBL" id="TRM67081.1"/>
    </source>
</evidence>
<comment type="caution">
    <text evidence="6">The sequence shown here is derived from an EMBL/GenBank/DDBJ whole genome shotgun (WGS) entry which is preliminary data.</text>
</comment>
<keyword evidence="7" id="KW-1185">Reference proteome</keyword>
<evidence type="ECO:0000256" key="3">
    <source>
        <dbReference type="ARBA" id="ARBA00022833"/>
    </source>
</evidence>
<proteinExistence type="predicted"/>
<feature type="domain" description="MYND-type" evidence="5">
    <location>
        <begin position="444"/>
        <end position="485"/>
    </location>
</feature>
<evidence type="ECO:0000256" key="2">
    <source>
        <dbReference type="ARBA" id="ARBA00022771"/>
    </source>
</evidence>
<dbReference type="GO" id="GO:0008270">
    <property type="term" value="F:zinc ion binding"/>
    <property type="evidence" value="ECO:0007669"/>
    <property type="project" value="UniProtKB-KW"/>
</dbReference>
<dbReference type="Pfam" id="PF01753">
    <property type="entry name" value="zf-MYND"/>
    <property type="match status" value="1"/>
</dbReference>
<gene>
    <name evidence="6" type="ORF">BD626DRAFT_484700</name>
</gene>
<dbReference type="EMBL" id="VDMD01000003">
    <property type="protein sequence ID" value="TRM67081.1"/>
    <property type="molecule type" value="Genomic_DNA"/>
</dbReference>
<protein>
    <recommendedName>
        <fullName evidence="5">MYND-type domain-containing protein</fullName>
    </recommendedName>
</protein>
<name>A0A550CQK0_9AGAR</name>
<keyword evidence="1" id="KW-0479">Metal-binding</keyword>
<reference evidence="6 7" key="1">
    <citation type="journal article" date="2019" name="New Phytol.">
        <title>Comparative genomics reveals unique wood-decay strategies and fruiting body development in the Schizophyllaceae.</title>
        <authorList>
            <person name="Almasi E."/>
            <person name="Sahu N."/>
            <person name="Krizsan K."/>
            <person name="Balint B."/>
            <person name="Kovacs G.M."/>
            <person name="Kiss B."/>
            <person name="Cseklye J."/>
            <person name="Drula E."/>
            <person name="Henrissat B."/>
            <person name="Nagy I."/>
            <person name="Chovatia M."/>
            <person name="Adam C."/>
            <person name="LaButti K."/>
            <person name="Lipzen A."/>
            <person name="Riley R."/>
            <person name="Grigoriev I.V."/>
            <person name="Nagy L.G."/>
        </authorList>
    </citation>
    <scope>NUCLEOTIDE SEQUENCE [LARGE SCALE GENOMIC DNA]</scope>
    <source>
        <strain evidence="6 7">NL-1724</strain>
    </source>
</reference>
<dbReference type="InterPro" id="IPR002893">
    <property type="entry name" value="Znf_MYND"/>
</dbReference>
<dbReference type="AlphaFoldDB" id="A0A550CQK0"/>
<dbReference type="OrthoDB" id="5231159at2759"/>
<dbReference type="Gene3D" id="6.10.140.2220">
    <property type="match status" value="1"/>
</dbReference>
<evidence type="ECO:0000256" key="1">
    <source>
        <dbReference type="ARBA" id="ARBA00022723"/>
    </source>
</evidence>
<evidence type="ECO:0000313" key="7">
    <source>
        <dbReference type="Proteomes" id="UP000320762"/>
    </source>
</evidence>
<evidence type="ECO:0000259" key="5">
    <source>
        <dbReference type="PROSITE" id="PS50865"/>
    </source>
</evidence>
<accession>A0A550CQK0</accession>